<proteinExistence type="inferred from homology"/>
<dbReference type="InterPro" id="IPR011605">
    <property type="entry name" value="NusB_fam"/>
</dbReference>
<evidence type="ECO:0000256" key="3">
    <source>
        <dbReference type="ARBA" id="ARBA00022884"/>
    </source>
</evidence>
<dbReference type="GO" id="GO:0006353">
    <property type="term" value="P:DNA-templated transcription termination"/>
    <property type="evidence" value="ECO:0007669"/>
    <property type="project" value="UniProtKB-UniRule"/>
</dbReference>
<dbReference type="Gene3D" id="1.10.940.10">
    <property type="entry name" value="NusB-like"/>
    <property type="match status" value="1"/>
</dbReference>
<evidence type="ECO:0000313" key="8">
    <source>
        <dbReference type="EMBL" id="KYG61565.1"/>
    </source>
</evidence>
<evidence type="ECO:0000256" key="5">
    <source>
        <dbReference type="ARBA" id="ARBA00023163"/>
    </source>
</evidence>
<evidence type="ECO:0000259" key="7">
    <source>
        <dbReference type="Pfam" id="PF01029"/>
    </source>
</evidence>
<sequence>MKLTARRQARELALQILFQTEFAPQISPQTLLDVFEQSVEEETTSYADALIKGVQSKKAEIDAKIQASSAHWKVERMATIDRNILRIAVYEMKFAADPIKENIAINEAVEIAKKYGTTESASFVNGLLDQVSKAR</sequence>
<name>A0A150WFB9_BDEBC</name>
<keyword evidence="4 6" id="KW-0805">Transcription regulation</keyword>
<reference evidence="8 9" key="1">
    <citation type="submission" date="2016-03" db="EMBL/GenBank/DDBJ databases">
        <authorList>
            <person name="Ploux O."/>
        </authorList>
    </citation>
    <scope>NUCLEOTIDE SEQUENCE [LARGE SCALE GENOMIC DNA]</scope>
    <source>
        <strain evidence="8 9">R0</strain>
    </source>
</reference>
<dbReference type="PANTHER" id="PTHR11078">
    <property type="entry name" value="N UTILIZATION SUBSTANCE PROTEIN B-RELATED"/>
    <property type="match status" value="1"/>
</dbReference>
<comment type="function">
    <text evidence="6">Involved in transcription antitermination. Required for transcription of ribosomal RNA (rRNA) genes. Binds specifically to the boxA antiterminator sequence of the ribosomal RNA (rrn) operons.</text>
</comment>
<dbReference type="Pfam" id="PF01029">
    <property type="entry name" value="NusB"/>
    <property type="match status" value="1"/>
</dbReference>
<dbReference type="GO" id="GO:0005829">
    <property type="term" value="C:cytosol"/>
    <property type="evidence" value="ECO:0007669"/>
    <property type="project" value="TreeGrafter"/>
</dbReference>
<dbReference type="EMBL" id="LUKE01000006">
    <property type="protein sequence ID" value="KYG61565.1"/>
    <property type="molecule type" value="Genomic_DNA"/>
</dbReference>
<dbReference type="Proteomes" id="UP000075320">
    <property type="component" value="Unassembled WGS sequence"/>
</dbReference>
<evidence type="ECO:0000256" key="6">
    <source>
        <dbReference type="HAMAP-Rule" id="MF_00073"/>
    </source>
</evidence>
<evidence type="ECO:0000256" key="2">
    <source>
        <dbReference type="ARBA" id="ARBA00022814"/>
    </source>
</evidence>
<feature type="domain" description="NusB/RsmB/TIM44" evidence="7">
    <location>
        <begin position="7"/>
        <end position="133"/>
    </location>
</feature>
<evidence type="ECO:0000256" key="1">
    <source>
        <dbReference type="ARBA" id="ARBA00005952"/>
    </source>
</evidence>
<gene>
    <name evidence="6" type="primary">nusB</name>
    <name evidence="8" type="ORF">AZI86_17825</name>
</gene>
<dbReference type="RefSeq" id="WP_061836647.1">
    <property type="nucleotide sequence ID" value="NZ_LUKE01000006.1"/>
</dbReference>
<keyword evidence="9" id="KW-1185">Reference proteome</keyword>
<evidence type="ECO:0000256" key="4">
    <source>
        <dbReference type="ARBA" id="ARBA00023015"/>
    </source>
</evidence>
<dbReference type="InterPro" id="IPR006027">
    <property type="entry name" value="NusB_RsmB_TIM44"/>
</dbReference>
<dbReference type="InterPro" id="IPR035926">
    <property type="entry name" value="NusB-like_sf"/>
</dbReference>
<dbReference type="HAMAP" id="MF_00073">
    <property type="entry name" value="NusB"/>
    <property type="match status" value="1"/>
</dbReference>
<dbReference type="GO" id="GO:0031564">
    <property type="term" value="P:transcription antitermination"/>
    <property type="evidence" value="ECO:0007669"/>
    <property type="project" value="UniProtKB-KW"/>
</dbReference>
<dbReference type="GO" id="GO:0003723">
    <property type="term" value="F:RNA binding"/>
    <property type="evidence" value="ECO:0007669"/>
    <property type="project" value="UniProtKB-UniRule"/>
</dbReference>
<keyword evidence="2 6" id="KW-0889">Transcription antitermination</keyword>
<dbReference type="AlphaFoldDB" id="A0A150WFB9"/>
<organism evidence="8 9">
    <name type="scientific">Bdellovibrio bacteriovorus</name>
    <dbReference type="NCBI Taxonomy" id="959"/>
    <lineage>
        <taxon>Bacteria</taxon>
        <taxon>Pseudomonadati</taxon>
        <taxon>Bdellovibrionota</taxon>
        <taxon>Bdellovibrionia</taxon>
        <taxon>Bdellovibrionales</taxon>
        <taxon>Pseudobdellovibrionaceae</taxon>
        <taxon>Bdellovibrio</taxon>
    </lineage>
</organism>
<dbReference type="NCBIfam" id="TIGR01951">
    <property type="entry name" value="nusB"/>
    <property type="match status" value="1"/>
</dbReference>
<protein>
    <recommendedName>
        <fullName evidence="6">Transcription antitermination protein NusB</fullName>
    </recommendedName>
    <alternativeName>
        <fullName evidence="6">Antitermination factor NusB</fullName>
    </alternativeName>
</protein>
<comment type="similarity">
    <text evidence="1 6">Belongs to the NusB family.</text>
</comment>
<evidence type="ECO:0000313" key="9">
    <source>
        <dbReference type="Proteomes" id="UP000075320"/>
    </source>
</evidence>
<keyword evidence="3 6" id="KW-0694">RNA-binding</keyword>
<keyword evidence="5 6" id="KW-0804">Transcription</keyword>
<dbReference type="PANTHER" id="PTHR11078:SF3">
    <property type="entry name" value="ANTITERMINATION NUSB DOMAIN-CONTAINING PROTEIN"/>
    <property type="match status" value="1"/>
</dbReference>
<dbReference type="OrthoDB" id="9797817at2"/>
<accession>A0A150WFB9</accession>
<dbReference type="SUPFAM" id="SSF48013">
    <property type="entry name" value="NusB-like"/>
    <property type="match status" value="1"/>
</dbReference>
<comment type="caution">
    <text evidence="8">The sequence shown here is derived from an EMBL/GenBank/DDBJ whole genome shotgun (WGS) entry which is preliminary data.</text>
</comment>